<proteinExistence type="predicted"/>
<comment type="caution">
    <text evidence="1">The sequence shown here is derived from an EMBL/GenBank/DDBJ whole genome shotgun (WGS) entry which is preliminary data.</text>
</comment>
<evidence type="ECO:0000313" key="2">
    <source>
        <dbReference type="Proteomes" id="UP001356427"/>
    </source>
</evidence>
<dbReference type="EMBL" id="JAGTTL010000017">
    <property type="protein sequence ID" value="KAK6309497.1"/>
    <property type="molecule type" value="Genomic_DNA"/>
</dbReference>
<gene>
    <name evidence="1" type="ORF">J4Q44_G00193780</name>
</gene>
<protein>
    <submittedName>
        <fullName evidence="1">Uncharacterized protein</fullName>
    </submittedName>
</protein>
<dbReference type="Proteomes" id="UP001356427">
    <property type="component" value="Unassembled WGS sequence"/>
</dbReference>
<evidence type="ECO:0000313" key="1">
    <source>
        <dbReference type="EMBL" id="KAK6309497.1"/>
    </source>
</evidence>
<keyword evidence="2" id="KW-1185">Reference proteome</keyword>
<accession>A0AAN8LCN9</accession>
<dbReference type="AlphaFoldDB" id="A0AAN8LCN9"/>
<reference evidence="1 2" key="1">
    <citation type="submission" date="2021-04" db="EMBL/GenBank/DDBJ databases">
        <authorList>
            <person name="De Guttry C."/>
            <person name="Zahm M."/>
            <person name="Klopp C."/>
            <person name="Cabau C."/>
            <person name="Louis A."/>
            <person name="Berthelot C."/>
            <person name="Parey E."/>
            <person name="Roest Crollius H."/>
            <person name="Montfort J."/>
            <person name="Robinson-Rechavi M."/>
            <person name="Bucao C."/>
            <person name="Bouchez O."/>
            <person name="Gislard M."/>
            <person name="Lluch J."/>
            <person name="Milhes M."/>
            <person name="Lampietro C."/>
            <person name="Lopez Roques C."/>
            <person name="Donnadieu C."/>
            <person name="Braasch I."/>
            <person name="Desvignes T."/>
            <person name="Postlethwait J."/>
            <person name="Bobe J."/>
            <person name="Wedekind C."/>
            <person name="Guiguen Y."/>
        </authorList>
    </citation>
    <scope>NUCLEOTIDE SEQUENCE [LARGE SCALE GENOMIC DNA]</scope>
    <source>
        <strain evidence="1">Cs_M1</strain>
        <tissue evidence="1">Blood</tissue>
    </source>
</reference>
<sequence length="157" mass="17688">MQTLEEILQEMERLQDTQGLDHSAQPYRTLKIWITAPNPTGHSRFGSQSLTIQDIQGLDHSAQPYRIFKVWITVPNHTGYSRFGSQCPTINIVQLEFASKHSHRMLIVLTYSIFQIGKVNADIFFKGASCSTSTASLRRTSFATSVRSIPKHDGSFS</sequence>
<name>A0AAN8LCN9_9TELE</name>
<organism evidence="1 2">
    <name type="scientific">Coregonus suidteri</name>
    <dbReference type="NCBI Taxonomy" id="861788"/>
    <lineage>
        <taxon>Eukaryota</taxon>
        <taxon>Metazoa</taxon>
        <taxon>Chordata</taxon>
        <taxon>Craniata</taxon>
        <taxon>Vertebrata</taxon>
        <taxon>Euteleostomi</taxon>
        <taxon>Actinopterygii</taxon>
        <taxon>Neopterygii</taxon>
        <taxon>Teleostei</taxon>
        <taxon>Protacanthopterygii</taxon>
        <taxon>Salmoniformes</taxon>
        <taxon>Salmonidae</taxon>
        <taxon>Coregoninae</taxon>
        <taxon>Coregonus</taxon>
    </lineage>
</organism>